<proteinExistence type="predicted"/>
<gene>
    <name evidence="2" type="ORF">METZ01_LOCUS358630</name>
</gene>
<dbReference type="PANTHER" id="PTHR42966:SF3">
    <property type="entry name" value="BLR5971 PROTEIN"/>
    <property type="match status" value="1"/>
</dbReference>
<dbReference type="Gene3D" id="3.20.20.70">
    <property type="entry name" value="Aldolase class I"/>
    <property type="match status" value="1"/>
</dbReference>
<dbReference type="GO" id="GO:0016051">
    <property type="term" value="P:carbohydrate biosynthetic process"/>
    <property type="evidence" value="ECO:0007669"/>
    <property type="project" value="InterPro"/>
</dbReference>
<reference evidence="2" key="1">
    <citation type="submission" date="2018-05" db="EMBL/GenBank/DDBJ databases">
        <authorList>
            <person name="Lanie J.A."/>
            <person name="Ng W.-L."/>
            <person name="Kazmierczak K.M."/>
            <person name="Andrzejewski T.M."/>
            <person name="Davidsen T.M."/>
            <person name="Wayne K.J."/>
            <person name="Tettelin H."/>
            <person name="Glass J.I."/>
            <person name="Rusch D."/>
            <person name="Podicherti R."/>
            <person name="Tsui H.-C.T."/>
            <person name="Winkler M.E."/>
        </authorList>
    </citation>
    <scope>NUCLEOTIDE SEQUENCE</scope>
</reference>
<dbReference type="InterPro" id="IPR013785">
    <property type="entry name" value="Aldolase_TIM"/>
</dbReference>
<dbReference type="SUPFAM" id="SSF51569">
    <property type="entry name" value="Aldolase"/>
    <property type="match status" value="1"/>
</dbReference>
<feature type="domain" description="PseI/NeuA/B-like" evidence="1">
    <location>
        <begin position="42"/>
        <end position="239"/>
    </location>
</feature>
<organism evidence="2">
    <name type="scientific">marine metagenome</name>
    <dbReference type="NCBI Taxonomy" id="408172"/>
    <lineage>
        <taxon>unclassified sequences</taxon>
        <taxon>metagenomes</taxon>
        <taxon>ecological metagenomes</taxon>
    </lineage>
</organism>
<dbReference type="PANTHER" id="PTHR42966">
    <property type="entry name" value="N-ACETYLNEURAMINATE SYNTHASE"/>
    <property type="match status" value="1"/>
</dbReference>
<feature type="non-terminal residue" evidence="2">
    <location>
        <position position="239"/>
    </location>
</feature>
<dbReference type="EMBL" id="UINC01126965">
    <property type="protein sequence ID" value="SVD05776.1"/>
    <property type="molecule type" value="Genomic_DNA"/>
</dbReference>
<name>A0A382S790_9ZZZZ</name>
<evidence type="ECO:0000259" key="1">
    <source>
        <dbReference type="Pfam" id="PF03102"/>
    </source>
</evidence>
<dbReference type="InterPro" id="IPR051690">
    <property type="entry name" value="PseI-like"/>
</dbReference>
<dbReference type="InterPro" id="IPR013132">
    <property type="entry name" value="PseI/NeuA/B-like_N"/>
</dbReference>
<dbReference type="Pfam" id="PF03102">
    <property type="entry name" value="NeuB"/>
    <property type="match status" value="1"/>
</dbReference>
<accession>A0A382S790</accession>
<dbReference type="AlphaFoldDB" id="A0A382S790"/>
<sequence length="239" mass="26865">MEYSYKNKIMIDGDPVGYDEPCYIVAEIGINHSGSLSLAKKLIDAAVEAGVNAVKFQKRNLESLYQKKILENPTLDSQGTEILIDVLNEVEFDEKDFGQIIDYCKERKITFLCTPWDIPSVDLLEKFNVSAFKIASADLTNFPLLRYISKIGKPMIISTGMSELDEIEKTVNFVKNEQVPFILLHCNSTYPSSIELLNLNLIPELRDRFNVPIGYSGHETEIIPSVVAASMGSVVIERH</sequence>
<dbReference type="GO" id="GO:0047444">
    <property type="term" value="F:N-acylneuraminate-9-phosphate synthase activity"/>
    <property type="evidence" value="ECO:0007669"/>
    <property type="project" value="TreeGrafter"/>
</dbReference>
<evidence type="ECO:0000313" key="2">
    <source>
        <dbReference type="EMBL" id="SVD05776.1"/>
    </source>
</evidence>
<protein>
    <recommendedName>
        <fullName evidence="1">PseI/NeuA/B-like domain-containing protein</fullName>
    </recommendedName>
</protein>